<keyword evidence="1" id="KW-0560">Oxidoreductase</keyword>
<name>A0AAU9M942_9ASTR</name>
<reference evidence="2 3" key="1">
    <citation type="submission" date="2022-01" db="EMBL/GenBank/DDBJ databases">
        <authorList>
            <person name="Xiong W."/>
            <person name="Schranz E."/>
        </authorList>
    </citation>
    <scope>NUCLEOTIDE SEQUENCE [LARGE SCALE GENOMIC DNA]</scope>
</reference>
<evidence type="ECO:0000256" key="1">
    <source>
        <dbReference type="ARBA" id="ARBA00023002"/>
    </source>
</evidence>
<dbReference type="Pfam" id="PF00106">
    <property type="entry name" value="adh_short"/>
    <property type="match status" value="1"/>
</dbReference>
<dbReference type="SUPFAM" id="SSF51735">
    <property type="entry name" value="NAD(P)-binding Rossmann-fold domains"/>
    <property type="match status" value="1"/>
</dbReference>
<dbReference type="Gene3D" id="3.40.50.720">
    <property type="entry name" value="NAD(P)-binding Rossmann-like Domain"/>
    <property type="match status" value="1"/>
</dbReference>
<accession>A0AAU9M942</accession>
<dbReference type="PANTHER" id="PTHR43899">
    <property type="entry name" value="RH59310P"/>
    <property type="match status" value="1"/>
</dbReference>
<organism evidence="2 3">
    <name type="scientific">Lactuca virosa</name>
    <dbReference type="NCBI Taxonomy" id="75947"/>
    <lineage>
        <taxon>Eukaryota</taxon>
        <taxon>Viridiplantae</taxon>
        <taxon>Streptophyta</taxon>
        <taxon>Embryophyta</taxon>
        <taxon>Tracheophyta</taxon>
        <taxon>Spermatophyta</taxon>
        <taxon>Magnoliopsida</taxon>
        <taxon>eudicotyledons</taxon>
        <taxon>Gunneridae</taxon>
        <taxon>Pentapetalae</taxon>
        <taxon>asterids</taxon>
        <taxon>campanulids</taxon>
        <taxon>Asterales</taxon>
        <taxon>Asteraceae</taxon>
        <taxon>Cichorioideae</taxon>
        <taxon>Cichorieae</taxon>
        <taxon>Lactucinae</taxon>
        <taxon>Lactuca</taxon>
    </lineage>
</organism>
<protein>
    <submittedName>
        <fullName evidence="2">Uncharacterized protein</fullName>
    </submittedName>
</protein>
<keyword evidence="3" id="KW-1185">Reference proteome</keyword>
<dbReference type="Proteomes" id="UP001157418">
    <property type="component" value="Unassembled WGS sequence"/>
</dbReference>
<evidence type="ECO:0000313" key="3">
    <source>
        <dbReference type="Proteomes" id="UP001157418"/>
    </source>
</evidence>
<dbReference type="InterPro" id="IPR036291">
    <property type="entry name" value="NAD(P)-bd_dom_sf"/>
</dbReference>
<dbReference type="GO" id="GO:0045703">
    <property type="term" value="F:ketoreductase activity"/>
    <property type="evidence" value="ECO:0007669"/>
    <property type="project" value="TreeGrafter"/>
</dbReference>
<gene>
    <name evidence="2" type="ORF">LVIROSA_LOCUS11569</name>
</gene>
<dbReference type="GO" id="GO:0005783">
    <property type="term" value="C:endoplasmic reticulum"/>
    <property type="evidence" value="ECO:0007669"/>
    <property type="project" value="TreeGrafter"/>
</dbReference>
<dbReference type="AlphaFoldDB" id="A0AAU9M942"/>
<sequence length="92" mass="10554">MLKVSYGEQLDMGILENNVRVTYPVARFFHEVEEEVWMNVIKVNVIGTGLVTRVVIEGTVERKRGVIVNIGSSYVIVLPSHRLYPTYDVCKW</sequence>
<comment type="caution">
    <text evidence="2">The sequence shown here is derived from an EMBL/GenBank/DDBJ whole genome shotgun (WGS) entry which is preliminary data.</text>
</comment>
<dbReference type="PANTHER" id="PTHR43899:SF26">
    <property type="entry name" value="ENOYL-(ACYL CARRIER) REDUCTASE"/>
    <property type="match status" value="1"/>
</dbReference>
<proteinExistence type="predicted"/>
<dbReference type="InterPro" id="IPR051019">
    <property type="entry name" value="VLCFA-Steroid_DH"/>
</dbReference>
<dbReference type="EMBL" id="CAKMRJ010001544">
    <property type="protein sequence ID" value="CAH1424359.1"/>
    <property type="molecule type" value="Genomic_DNA"/>
</dbReference>
<dbReference type="InterPro" id="IPR002347">
    <property type="entry name" value="SDR_fam"/>
</dbReference>
<evidence type="ECO:0000313" key="2">
    <source>
        <dbReference type="EMBL" id="CAH1424359.1"/>
    </source>
</evidence>